<dbReference type="CDD" id="cd04301">
    <property type="entry name" value="NAT_SF"/>
    <property type="match status" value="1"/>
</dbReference>
<proteinExistence type="predicted"/>
<dbReference type="AlphaFoldDB" id="A0A1S9ZME9"/>
<dbReference type="InterPro" id="IPR016181">
    <property type="entry name" value="Acyl_CoA_acyltransferase"/>
</dbReference>
<dbReference type="RefSeq" id="WP_078255678.1">
    <property type="nucleotide sequence ID" value="NZ_MUXT01000004.1"/>
</dbReference>
<dbReference type="Gene3D" id="3.40.630.30">
    <property type="match status" value="1"/>
</dbReference>
<sequence>MPTITLTSPTLEHKAQVLALAKAFDDKGLVLHGASLALFDRYEDWLDFAHAPAGTPAPNEAFFKVADASFLGVDELGRVLGIINVRYELNDFLKAQGGHIGYSTHPDHWGQGIASQMLKLALTHCQEKGLTQVLITCDDTNLASAKVIENQGGILADKLSVNDKITRRYWIAL</sequence>
<dbReference type="InterPro" id="IPR000182">
    <property type="entry name" value="GNAT_dom"/>
</dbReference>
<name>A0A1S9ZME9_9GAMM</name>
<evidence type="ECO:0000313" key="2">
    <source>
        <dbReference type="EMBL" id="OOR84626.1"/>
    </source>
</evidence>
<comment type="caution">
    <text evidence="2">The sequence shown here is derived from an EMBL/GenBank/DDBJ whole genome shotgun (WGS) entry which is preliminary data.</text>
</comment>
<protein>
    <submittedName>
        <fullName evidence="2">GNAT family N-acetyltransferase</fullName>
    </submittedName>
</protein>
<dbReference type="PANTHER" id="PTHR39173">
    <property type="entry name" value="ACETYLTRANSFERASE"/>
    <property type="match status" value="1"/>
</dbReference>
<evidence type="ECO:0000259" key="1">
    <source>
        <dbReference type="PROSITE" id="PS51186"/>
    </source>
</evidence>
<accession>A0A1S9ZME9</accession>
<dbReference type="EMBL" id="MUXT01000004">
    <property type="protein sequence ID" value="OOR84626.1"/>
    <property type="molecule type" value="Genomic_DNA"/>
</dbReference>
<dbReference type="GO" id="GO:0016747">
    <property type="term" value="F:acyltransferase activity, transferring groups other than amino-acyl groups"/>
    <property type="evidence" value="ECO:0007669"/>
    <property type="project" value="InterPro"/>
</dbReference>
<reference evidence="2 3" key="1">
    <citation type="submission" date="2017-02" db="EMBL/GenBank/DDBJ databases">
        <title>Draft genome sequence of Moraxella canis CCUG 8415A type strain.</title>
        <authorList>
            <person name="Engstrom-Jakobsson H."/>
            <person name="Salva-Serra F."/>
            <person name="Thorell K."/>
            <person name="Gonzales-Siles L."/>
            <person name="Karlsson R."/>
            <person name="Boulund F."/>
            <person name="Engstrand L."/>
            <person name="Moore E."/>
        </authorList>
    </citation>
    <scope>NUCLEOTIDE SEQUENCE [LARGE SCALE GENOMIC DNA]</scope>
    <source>
        <strain evidence="2 3">CCUG 8415A</strain>
    </source>
</reference>
<dbReference type="PROSITE" id="PS51186">
    <property type="entry name" value="GNAT"/>
    <property type="match status" value="1"/>
</dbReference>
<keyword evidence="2" id="KW-0808">Transferase</keyword>
<dbReference type="Pfam" id="PF13302">
    <property type="entry name" value="Acetyltransf_3"/>
    <property type="match status" value="1"/>
</dbReference>
<evidence type="ECO:0000313" key="3">
    <source>
        <dbReference type="Proteomes" id="UP000190322"/>
    </source>
</evidence>
<dbReference type="SUPFAM" id="SSF55729">
    <property type="entry name" value="Acyl-CoA N-acyltransferases (Nat)"/>
    <property type="match status" value="1"/>
</dbReference>
<dbReference type="Proteomes" id="UP000190322">
    <property type="component" value="Unassembled WGS sequence"/>
</dbReference>
<organism evidence="2 3">
    <name type="scientific">Moraxella canis</name>
    <dbReference type="NCBI Taxonomy" id="90239"/>
    <lineage>
        <taxon>Bacteria</taxon>
        <taxon>Pseudomonadati</taxon>
        <taxon>Pseudomonadota</taxon>
        <taxon>Gammaproteobacteria</taxon>
        <taxon>Moraxellales</taxon>
        <taxon>Moraxellaceae</taxon>
        <taxon>Moraxella</taxon>
    </lineage>
</organism>
<feature type="domain" description="N-acetyltransferase" evidence="1">
    <location>
        <begin position="29"/>
        <end position="173"/>
    </location>
</feature>
<dbReference type="PANTHER" id="PTHR39173:SF1">
    <property type="entry name" value="ACETYLTRANSFERASE"/>
    <property type="match status" value="1"/>
</dbReference>
<gene>
    <name evidence="2" type="ORF">B0180_03490</name>
</gene>